<gene>
    <name evidence="5" type="ORF">JYP50_16085</name>
</gene>
<protein>
    <submittedName>
        <fullName evidence="5">Helix-turn-helix transcriptional regulator</fullName>
    </submittedName>
</protein>
<dbReference type="AlphaFoldDB" id="A0A939DHB3"/>
<dbReference type="PANTHER" id="PTHR44688">
    <property type="entry name" value="DNA-BINDING TRANSCRIPTIONAL ACTIVATOR DEVR_DOSR"/>
    <property type="match status" value="1"/>
</dbReference>
<dbReference type="EMBL" id="JAFKCZ010000012">
    <property type="protein sequence ID" value="MBN7798130.1"/>
    <property type="molecule type" value="Genomic_DNA"/>
</dbReference>
<evidence type="ECO:0000256" key="1">
    <source>
        <dbReference type="ARBA" id="ARBA00023015"/>
    </source>
</evidence>
<dbReference type="SUPFAM" id="SSF46894">
    <property type="entry name" value="C-terminal effector domain of the bipartite response regulators"/>
    <property type="match status" value="1"/>
</dbReference>
<organism evidence="5 6">
    <name type="scientific">Parahaliea mediterranea</name>
    <dbReference type="NCBI Taxonomy" id="651086"/>
    <lineage>
        <taxon>Bacteria</taxon>
        <taxon>Pseudomonadati</taxon>
        <taxon>Pseudomonadota</taxon>
        <taxon>Gammaproteobacteria</taxon>
        <taxon>Cellvibrionales</taxon>
        <taxon>Halieaceae</taxon>
        <taxon>Parahaliea</taxon>
    </lineage>
</organism>
<dbReference type="RefSeq" id="WP_206561575.1">
    <property type="nucleotide sequence ID" value="NZ_JAFKCZ010000012.1"/>
</dbReference>
<dbReference type="Pfam" id="PF00196">
    <property type="entry name" value="GerE"/>
    <property type="match status" value="1"/>
</dbReference>
<comment type="caution">
    <text evidence="5">The sequence shown here is derived from an EMBL/GenBank/DDBJ whole genome shotgun (WGS) entry which is preliminary data.</text>
</comment>
<dbReference type="Gene3D" id="1.10.10.10">
    <property type="entry name" value="Winged helix-like DNA-binding domain superfamily/Winged helix DNA-binding domain"/>
    <property type="match status" value="1"/>
</dbReference>
<keyword evidence="1" id="KW-0805">Transcription regulation</keyword>
<dbReference type="GO" id="GO:0003677">
    <property type="term" value="F:DNA binding"/>
    <property type="evidence" value="ECO:0007669"/>
    <property type="project" value="UniProtKB-KW"/>
</dbReference>
<dbReference type="GO" id="GO:0006355">
    <property type="term" value="P:regulation of DNA-templated transcription"/>
    <property type="evidence" value="ECO:0007669"/>
    <property type="project" value="InterPro"/>
</dbReference>
<dbReference type="SMART" id="SM00421">
    <property type="entry name" value="HTH_LUXR"/>
    <property type="match status" value="1"/>
</dbReference>
<name>A0A939DHB3_9GAMM</name>
<evidence type="ECO:0000259" key="4">
    <source>
        <dbReference type="PROSITE" id="PS50043"/>
    </source>
</evidence>
<dbReference type="InterPro" id="IPR036388">
    <property type="entry name" value="WH-like_DNA-bd_sf"/>
</dbReference>
<keyword evidence="3" id="KW-0804">Transcription</keyword>
<proteinExistence type="predicted"/>
<accession>A0A939DHB3</accession>
<dbReference type="PROSITE" id="PS50043">
    <property type="entry name" value="HTH_LUXR_2"/>
    <property type="match status" value="1"/>
</dbReference>
<sequence length="277" mass="29704">MSKTPAQRCIDALPPAIDALGGEDFCPALLALIDAAAPFDSGVIMGYPDSGELLVVHNALHAGDQPGFGGAYRDGLWLLSPLYLSAKAGVRGFFHILDIAPDNFRDSEYYALYYSNNGVLDHTSFLVETGDGTPLAISLERTPAMPPFSSRDKAALRALAATVAALARRHWPGGLAAGASQQGGLHRQVQQVLQAFGSSLLTPRERDVVQLILRGYPSKSVARELGISAQTEQVHRKNIYQKLGLSSHNQLFSLFFDALAQPLRPGVDPLVAINTTT</sequence>
<evidence type="ECO:0000313" key="5">
    <source>
        <dbReference type="EMBL" id="MBN7798130.1"/>
    </source>
</evidence>
<dbReference type="PRINTS" id="PR00038">
    <property type="entry name" value="HTHLUXR"/>
</dbReference>
<evidence type="ECO:0000256" key="3">
    <source>
        <dbReference type="ARBA" id="ARBA00023163"/>
    </source>
</evidence>
<keyword evidence="6" id="KW-1185">Reference proteome</keyword>
<reference evidence="5" key="1">
    <citation type="submission" date="2021-02" db="EMBL/GenBank/DDBJ databases">
        <title>PHA producing bacteria isolated from coastal sediment in Guangdong, Shenzhen.</title>
        <authorList>
            <person name="Zheng W."/>
            <person name="Yu S."/>
            <person name="Huang Y."/>
        </authorList>
    </citation>
    <scope>NUCLEOTIDE SEQUENCE</scope>
    <source>
        <strain evidence="5">TN14-10</strain>
    </source>
</reference>
<dbReference type="CDD" id="cd06170">
    <property type="entry name" value="LuxR_C_like"/>
    <property type="match status" value="1"/>
</dbReference>
<dbReference type="InterPro" id="IPR000792">
    <property type="entry name" value="Tscrpt_reg_LuxR_C"/>
</dbReference>
<dbReference type="PANTHER" id="PTHR44688:SF16">
    <property type="entry name" value="DNA-BINDING TRANSCRIPTIONAL ACTIVATOR DEVR_DOSR"/>
    <property type="match status" value="1"/>
</dbReference>
<evidence type="ECO:0000313" key="6">
    <source>
        <dbReference type="Proteomes" id="UP000664303"/>
    </source>
</evidence>
<feature type="domain" description="HTH luxR-type" evidence="4">
    <location>
        <begin position="194"/>
        <end position="259"/>
    </location>
</feature>
<dbReference type="Proteomes" id="UP000664303">
    <property type="component" value="Unassembled WGS sequence"/>
</dbReference>
<keyword evidence="2" id="KW-0238">DNA-binding</keyword>
<evidence type="ECO:0000256" key="2">
    <source>
        <dbReference type="ARBA" id="ARBA00023125"/>
    </source>
</evidence>
<dbReference type="InterPro" id="IPR016032">
    <property type="entry name" value="Sig_transdc_resp-reg_C-effctor"/>
</dbReference>